<dbReference type="RefSeq" id="WP_054572858.1">
    <property type="nucleotide sequence ID" value="NZ_LKKS01000091.1"/>
</dbReference>
<gene>
    <name evidence="1" type="ORF">HB13667_14465</name>
</gene>
<dbReference type="Pfam" id="PF11379">
    <property type="entry name" value="DUF3182"/>
    <property type="match status" value="1"/>
</dbReference>
<reference evidence="1 2" key="1">
    <citation type="submission" date="2015-10" db="EMBL/GenBank/DDBJ databases">
        <title>Pseudomonas putida clinical strains.</title>
        <authorList>
            <person name="Molina L."/>
            <person name="Udaondo Z."/>
        </authorList>
    </citation>
    <scope>NUCLEOTIDE SEQUENCE [LARGE SCALE GENOMIC DNA]</scope>
    <source>
        <strain evidence="1 2">HB13667</strain>
    </source>
</reference>
<evidence type="ECO:0000313" key="1">
    <source>
        <dbReference type="EMBL" id="KPM63573.1"/>
    </source>
</evidence>
<comment type="caution">
    <text evidence="1">The sequence shown here is derived from an EMBL/GenBank/DDBJ whole genome shotgun (WGS) entry which is preliminary data.</text>
</comment>
<dbReference type="EMBL" id="LKKS01000091">
    <property type="protein sequence ID" value="KPM63573.1"/>
    <property type="molecule type" value="Genomic_DNA"/>
</dbReference>
<protein>
    <recommendedName>
        <fullName evidence="3">Biotin carboxylase</fullName>
    </recommendedName>
</protein>
<dbReference type="AlphaFoldDB" id="A0A0P7D451"/>
<dbReference type="SUPFAM" id="SSF56059">
    <property type="entry name" value="Glutathione synthetase ATP-binding domain-like"/>
    <property type="match status" value="1"/>
</dbReference>
<organism evidence="1 2">
    <name type="scientific">Pseudomonas putida</name>
    <name type="common">Arthrobacter siderocapsulatus</name>
    <dbReference type="NCBI Taxonomy" id="303"/>
    <lineage>
        <taxon>Bacteria</taxon>
        <taxon>Pseudomonadati</taxon>
        <taxon>Pseudomonadota</taxon>
        <taxon>Gammaproteobacteria</taxon>
        <taxon>Pseudomonadales</taxon>
        <taxon>Pseudomonadaceae</taxon>
        <taxon>Pseudomonas</taxon>
    </lineage>
</organism>
<evidence type="ECO:0008006" key="3">
    <source>
        <dbReference type="Google" id="ProtNLM"/>
    </source>
</evidence>
<evidence type="ECO:0000313" key="2">
    <source>
        <dbReference type="Proteomes" id="UP000050437"/>
    </source>
</evidence>
<sequence length="372" mass="40227">MTMPNACAPKSGVVLLDTRAHTPDHEHAVHLKLADGLARLLGCPHVQPSQPPSATDGYYYLPTETLVDPERHAALGICSEQDLFGGLVAHPYMATKAISHPLPAGASFPPGWTDAFARQACDALLRGYTVFSKADARTAAQLLLTDGPLRIKPVLACAGRGQQVITTADELEPLLAGMDDQDLALWGLVLEEDLSEVQTFSVGQVRVAGLTCSYHGTQQLTRDHQGTEVYGGSDLVVVRGDYQALLQLPLDEPLRLAINQAMAYEQAAEQHFPGFIASRRNYDIARGVNPQGHLRSGVLEQSWRLGGASSAELLALQAFADDPALQRVRASTHEVFGAPELPTDATLFYQGNDSELGQLSKFARIREHDHSK</sequence>
<name>A0A0P7D451_PSEPU</name>
<accession>A0A0P7D451</accession>
<proteinExistence type="predicted"/>
<dbReference type="InterPro" id="IPR021519">
    <property type="entry name" value="DUF3182"/>
</dbReference>
<dbReference type="Proteomes" id="UP000050437">
    <property type="component" value="Unassembled WGS sequence"/>
</dbReference>